<evidence type="ECO:0000313" key="4">
    <source>
        <dbReference type="Proteomes" id="UP000682005"/>
    </source>
</evidence>
<gene>
    <name evidence="1" type="ORF">ADJ77_04035</name>
    <name evidence="2" type="ORF">J5A51_11160</name>
</gene>
<dbReference type="Proteomes" id="UP000682005">
    <property type="component" value="Chromosome 1"/>
</dbReference>
<dbReference type="EMBL" id="CP072370">
    <property type="protein sequence ID" value="QUB86627.1"/>
    <property type="molecule type" value="Genomic_DNA"/>
</dbReference>
<name>A0A0K1NK13_9BACT</name>
<reference evidence="2 4" key="2">
    <citation type="submission" date="2021-03" db="EMBL/GenBank/DDBJ databases">
        <title>Human Oral Microbial Genomes.</title>
        <authorList>
            <person name="Johnston C.D."/>
            <person name="Chen T."/>
            <person name="Dewhirst F.E."/>
        </authorList>
    </citation>
    <scope>NUCLEOTIDE SEQUENCE [LARGE SCALE GENOMIC DNA]</scope>
    <source>
        <strain evidence="2 4">W1435</strain>
    </source>
</reference>
<dbReference type="Proteomes" id="UP000060345">
    <property type="component" value="Chromosome 1"/>
</dbReference>
<organism evidence="1 3">
    <name type="scientific">Prevotella fusca JCM 17724</name>
    <dbReference type="NCBI Taxonomy" id="1236517"/>
    <lineage>
        <taxon>Bacteria</taxon>
        <taxon>Pseudomonadati</taxon>
        <taxon>Bacteroidota</taxon>
        <taxon>Bacteroidia</taxon>
        <taxon>Bacteroidales</taxon>
        <taxon>Prevotellaceae</taxon>
        <taxon>Prevotella</taxon>
    </lineage>
</organism>
<evidence type="ECO:0000313" key="1">
    <source>
        <dbReference type="EMBL" id="AKU69001.1"/>
    </source>
</evidence>
<evidence type="ECO:0000313" key="2">
    <source>
        <dbReference type="EMBL" id="QUB86627.1"/>
    </source>
</evidence>
<reference evidence="1 3" key="1">
    <citation type="submission" date="2015-07" db="EMBL/GenBank/DDBJ databases">
        <authorList>
            <person name="Noorani M."/>
        </authorList>
    </citation>
    <scope>NUCLEOTIDE SEQUENCE [LARGE SCALE GENOMIC DNA]</scope>
    <source>
        <strain evidence="1 3">W1435</strain>
    </source>
</reference>
<dbReference type="EMBL" id="CP012074">
    <property type="protein sequence ID" value="AKU69001.1"/>
    <property type="molecule type" value="Genomic_DNA"/>
</dbReference>
<keyword evidence="4" id="KW-1185">Reference proteome</keyword>
<protein>
    <submittedName>
        <fullName evidence="1">Uncharacterized protein</fullName>
    </submittedName>
</protein>
<dbReference type="RefSeq" id="WP_025077567.1">
    <property type="nucleotide sequence ID" value="NZ_BAKO01000002.1"/>
</dbReference>
<accession>A0A0K1NK13</accession>
<dbReference type="OrthoDB" id="1072038at2"/>
<proteinExistence type="predicted"/>
<sequence>MTKLQDVIASVLRDVLSAQHEANLLTEALAEQYEGAGVIHQLNLPAVTIGDMEITFRFAIDSDGGQTDEISEDGIQSMDVIVDADRLAVLPESAVHSLSLKVSPQDSVKITES</sequence>
<dbReference type="KEGG" id="pfus:ADJ77_04035"/>
<dbReference type="AlphaFoldDB" id="A0A0K1NK13"/>
<evidence type="ECO:0000313" key="3">
    <source>
        <dbReference type="Proteomes" id="UP000060345"/>
    </source>
</evidence>